<dbReference type="OrthoDB" id="7434781at2759"/>
<reference evidence="1" key="1">
    <citation type="submission" date="2021-12" db="EMBL/GenBank/DDBJ databases">
        <authorList>
            <person name="King R."/>
        </authorList>
    </citation>
    <scope>NUCLEOTIDE SEQUENCE</scope>
</reference>
<evidence type="ECO:0000313" key="1">
    <source>
        <dbReference type="EMBL" id="CAH0578915.1"/>
    </source>
</evidence>
<organism evidence="1 2">
    <name type="scientific">Chrysodeixis includens</name>
    <name type="common">Soybean looper</name>
    <name type="synonym">Pseudoplusia includens</name>
    <dbReference type="NCBI Taxonomy" id="689277"/>
    <lineage>
        <taxon>Eukaryota</taxon>
        <taxon>Metazoa</taxon>
        <taxon>Ecdysozoa</taxon>
        <taxon>Arthropoda</taxon>
        <taxon>Hexapoda</taxon>
        <taxon>Insecta</taxon>
        <taxon>Pterygota</taxon>
        <taxon>Neoptera</taxon>
        <taxon>Endopterygota</taxon>
        <taxon>Lepidoptera</taxon>
        <taxon>Glossata</taxon>
        <taxon>Ditrysia</taxon>
        <taxon>Noctuoidea</taxon>
        <taxon>Noctuidae</taxon>
        <taxon>Plusiinae</taxon>
        <taxon>Chrysodeixis</taxon>
    </lineage>
</organism>
<proteinExistence type="predicted"/>
<dbReference type="AlphaFoldDB" id="A0A9P0FPI8"/>
<keyword evidence="2" id="KW-1185">Reference proteome</keyword>
<evidence type="ECO:0000313" key="2">
    <source>
        <dbReference type="Proteomes" id="UP001154114"/>
    </source>
</evidence>
<name>A0A9P0FPI8_CHRIL</name>
<gene>
    <name evidence="1" type="ORF">CINC_LOCUS766</name>
</gene>
<sequence length="235" mass="26557">MTSFVTDTVSIDTLHSGRRPSSYVESLSEFDETACGEPLEQQHLRLDFTPTHEDNDVMQEKVCAFWQFIADTPELKSLMVLPKKGSSRDKATSYRSEESLMSSYSMKRRMSAKSSRGADVTAVSTLELVDGKEYDILINRIFEAKTKNSACSLLEPREYIEMHTPSSPHRKKKLPCQCTAICDECFGVTAKRLKETSLKKLYSDMKEWDAQHHKMLMGPPRFCSASECGTAPTQC</sequence>
<accession>A0A9P0FPI8</accession>
<dbReference type="EMBL" id="LR824013">
    <property type="protein sequence ID" value="CAH0578915.1"/>
    <property type="molecule type" value="Genomic_DNA"/>
</dbReference>
<protein>
    <submittedName>
        <fullName evidence="1">Uncharacterized protein</fullName>
    </submittedName>
</protein>
<dbReference type="Proteomes" id="UP001154114">
    <property type="component" value="Chromosome 10"/>
</dbReference>